<keyword evidence="5" id="KW-0378">Hydrolase</keyword>
<keyword evidence="8" id="KW-0238">DNA-binding</keyword>
<evidence type="ECO:0000256" key="10">
    <source>
        <dbReference type="ARBA" id="ARBA00044969"/>
    </source>
</evidence>
<comment type="catalytic activity">
    <reaction evidence="11">
        <text>ATP + H2O = ADP + phosphate + H(+)</text>
        <dbReference type="Rhea" id="RHEA:13065"/>
        <dbReference type="ChEBI" id="CHEBI:15377"/>
        <dbReference type="ChEBI" id="CHEBI:15378"/>
        <dbReference type="ChEBI" id="CHEBI:30616"/>
        <dbReference type="ChEBI" id="CHEBI:43474"/>
        <dbReference type="ChEBI" id="CHEBI:456216"/>
        <dbReference type="EC" id="5.6.2.3"/>
    </reaction>
</comment>
<evidence type="ECO:0000313" key="14">
    <source>
        <dbReference type="Proteomes" id="UP000823633"/>
    </source>
</evidence>
<keyword evidence="4" id="KW-0547">Nucleotide-binding</keyword>
<evidence type="ECO:0000256" key="5">
    <source>
        <dbReference type="ARBA" id="ARBA00022801"/>
    </source>
</evidence>
<keyword evidence="3" id="KW-0235">DNA replication</keyword>
<evidence type="ECO:0000256" key="4">
    <source>
        <dbReference type="ARBA" id="ARBA00022741"/>
    </source>
</evidence>
<dbReference type="GO" id="GO:0003677">
    <property type="term" value="F:DNA binding"/>
    <property type="evidence" value="ECO:0007669"/>
    <property type="project" value="UniProtKB-KW"/>
</dbReference>
<dbReference type="GO" id="GO:0005524">
    <property type="term" value="F:ATP binding"/>
    <property type="evidence" value="ECO:0007669"/>
    <property type="project" value="UniProtKB-KW"/>
</dbReference>
<dbReference type="PANTHER" id="PTHR30153:SF2">
    <property type="entry name" value="REPLICATIVE DNA HELICASE"/>
    <property type="match status" value="1"/>
</dbReference>
<feature type="domain" description="SF4 helicase" evidence="12">
    <location>
        <begin position="181"/>
        <end position="459"/>
    </location>
</feature>
<keyword evidence="2" id="KW-0639">Primosome</keyword>
<evidence type="ECO:0000256" key="3">
    <source>
        <dbReference type="ARBA" id="ARBA00022705"/>
    </source>
</evidence>
<evidence type="ECO:0000256" key="7">
    <source>
        <dbReference type="ARBA" id="ARBA00022840"/>
    </source>
</evidence>
<gene>
    <name evidence="13" type="ORF">IAC42_04155</name>
</gene>
<sequence>MDEYGQGRTMPHNEDAEKAVLGAILLNANALQTAMESCVPSDFYHTGHRALFSAFIAYSESQPLKTLDLVSVIEFLRERGQLEQCGGVAYISSLTESVSTSASVGVHAQIIHALSLRRQFIQMANEFSIAGFDQSQEIVKLIDDSEARLSSLAQGTGEANKDVSVGGYVMKALETLRDRMDGKDSGNLETGFDRLDQLTDGGFHPTDFIIIAARPSIGKTAFATSIIQNMIVAPRSYRVAFFSLEMSGIQVSQRLISCVSKVPLKTIRNASFSDQKDRNFNHVLMAAQKLYDTNLFILDKPNMKLSEIRATSRRLRREQHVQIIFIDYIGLIDAEMPATSKKFEQVTEISKALKSLARELEIPIVVLCQVTRDAEGDKNEPQLNNLRDSGAIEQDADMVMFLHRARKWSSDALEKDRNGDMTLQRTKVIVAKQRNGETGEFFVGFKPSTASFEMLADDYQRG</sequence>
<dbReference type="InterPro" id="IPR007693">
    <property type="entry name" value="DNA_helicase_DnaB-like_N"/>
</dbReference>
<evidence type="ECO:0000256" key="1">
    <source>
        <dbReference type="ARBA" id="ARBA00008428"/>
    </source>
</evidence>
<dbReference type="SUPFAM" id="SSF48024">
    <property type="entry name" value="N-terminal domain of DnaB helicase"/>
    <property type="match status" value="1"/>
</dbReference>
<evidence type="ECO:0000256" key="9">
    <source>
        <dbReference type="ARBA" id="ARBA00023235"/>
    </source>
</evidence>
<dbReference type="GO" id="GO:0005829">
    <property type="term" value="C:cytosol"/>
    <property type="evidence" value="ECO:0007669"/>
    <property type="project" value="TreeGrafter"/>
</dbReference>
<keyword evidence="9" id="KW-0413">Isomerase</keyword>
<organism evidence="13 14">
    <name type="scientific">Candidatus Aphodenecus pullistercoris</name>
    <dbReference type="NCBI Taxonomy" id="2840669"/>
    <lineage>
        <taxon>Bacteria</taxon>
        <taxon>Pseudomonadati</taxon>
        <taxon>Spirochaetota</taxon>
        <taxon>Spirochaetia</taxon>
        <taxon>Spirochaetales</taxon>
        <taxon>Candidatus Aphodenecus</taxon>
    </lineage>
</organism>
<dbReference type="GO" id="GO:0006269">
    <property type="term" value="P:DNA replication, synthesis of primer"/>
    <property type="evidence" value="ECO:0007669"/>
    <property type="project" value="UniProtKB-KW"/>
</dbReference>
<dbReference type="GO" id="GO:1990077">
    <property type="term" value="C:primosome complex"/>
    <property type="evidence" value="ECO:0007669"/>
    <property type="project" value="UniProtKB-KW"/>
</dbReference>
<dbReference type="GO" id="GO:0043139">
    <property type="term" value="F:5'-3' DNA helicase activity"/>
    <property type="evidence" value="ECO:0007669"/>
    <property type="project" value="UniProtKB-EC"/>
</dbReference>
<comment type="similarity">
    <text evidence="1">Belongs to the helicase family. DnaB subfamily.</text>
</comment>
<dbReference type="SUPFAM" id="SSF52540">
    <property type="entry name" value="P-loop containing nucleoside triphosphate hydrolases"/>
    <property type="match status" value="1"/>
</dbReference>
<dbReference type="CDD" id="cd00984">
    <property type="entry name" value="DnaB_C"/>
    <property type="match status" value="1"/>
</dbReference>
<evidence type="ECO:0000259" key="12">
    <source>
        <dbReference type="PROSITE" id="PS51199"/>
    </source>
</evidence>
<evidence type="ECO:0000256" key="2">
    <source>
        <dbReference type="ARBA" id="ARBA00022515"/>
    </source>
</evidence>
<dbReference type="Proteomes" id="UP000823633">
    <property type="component" value="Unassembled WGS sequence"/>
</dbReference>
<accession>A0A9D9E7P1</accession>
<dbReference type="EC" id="5.6.2.3" evidence="10"/>
<evidence type="ECO:0000256" key="11">
    <source>
        <dbReference type="ARBA" id="ARBA00048954"/>
    </source>
</evidence>
<dbReference type="Gene3D" id="1.10.860.10">
    <property type="entry name" value="DNAb Helicase, Chain A"/>
    <property type="match status" value="1"/>
</dbReference>
<dbReference type="AlphaFoldDB" id="A0A9D9E7P1"/>
<protein>
    <recommendedName>
        <fullName evidence="10">DNA 5'-3' helicase</fullName>
        <ecNumber evidence="10">5.6.2.3</ecNumber>
    </recommendedName>
</protein>
<keyword evidence="7" id="KW-0067">ATP-binding</keyword>
<dbReference type="EMBL" id="JADIMU010000026">
    <property type="protein sequence ID" value="MBO8442932.1"/>
    <property type="molecule type" value="Genomic_DNA"/>
</dbReference>
<dbReference type="InterPro" id="IPR027417">
    <property type="entry name" value="P-loop_NTPase"/>
</dbReference>
<reference evidence="13" key="2">
    <citation type="journal article" date="2021" name="PeerJ">
        <title>Extensive microbial diversity within the chicken gut microbiome revealed by metagenomics and culture.</title>
        <authorList>
            <person name="Gilroy R."/>
            <person name="Ravi A."/>
            <person name="Getino M."/>
            <person name="Pursley I."/>
            <person name="Horton D.L."/>
            <person name="Alikhan N.F."/>
            <person name="Baker D."/>
            <person name="Gharbi K."/>
            <person name="Hall N."/>
            <person name="Watson M."/>
            <person name="Adriaenssens E.M."/>
            <person name="Foster-Nyarko E."/>
            <person name="Jarju S."/>
            <person name="Secka A."/>
            <person name="Antonio M."/>
            <person name="Oren A."/>
            <person name="Chaudhuri R.R."/>
            <person name="La Ragione R."/>
            <person name="Hildebrand F."/>
            <person name="Pallen M.J."/>
        </authorList>
    </citation>
    <scope>NUCLEOTIDE SEQUENCE</scope>
    <source>
        <strain evidence="13">11167</strain>
    </source>
</reference>
<dbReference type="InterPro" id="IPR016136">
    <property type="entry name" value="DNA_helicase_N/primase_C"/>
</dbReference>
<evidence type="ECO:0000256" key="8">
    <source>
        <dbReference type="ARBA" id="ARBA00023125"/>
    </source>
</evidence>
<dbReference type="Gene3D" id="3.40.50.300">
    <property type="entry name" value="P-loop containing nucleotide triphosphate hydrolases"/>
    <property type="match status" value="1"/>
</dbReference>
<dbReference type="Pfam" id="PF03796">
    <property type="entry name" value="DnaB_C"/>
    <property type="match status" value="1"/>
</dbReference>
<dbReference type="PROSITE" id="PS51199">
    <property type="entry name" value="SF4_HELICASE"/>
    <property type="match status" value="1"/>
</dbReference>
<reference evidence="13" key="1">
    <citation type="submission" date="2020-10" db="EMBL/GenBank/DDBJ databases">
        <authorList>
            <person name="Gilroy R."/>
        </authorList>
    </citation>
    <scope>NUCLEOTIDE SEQUENCE</scope>
    <source>
        <strain evidence="13">11167</strain>
    </source>
</reference>
<dbReference type="Pfam" id="PF00772">
    <property type="entry name" value="DnaB"/>
    <property type="match status" value="1"/>
</dbReference>
<keyword evidence="6 13" id="KW-0347">Helicase</keyword>
<comment type="caution">
    <text evidence="13">The sequence shown here is derived from an EMBL/GenBank/DDBJ whole genome shotgun (WGS) entry which is preliminary data.</text>
</comment>
<evidence type="ECO:0000256" key="6">
    <source>
        <dbReference type="ARBA" id="ARBA00022806"/>
    </source>
</evidence>
<evidence type="ECO:0000313" key="13">
    <source>
        <dbReference type="EMBL" id="MBO8442932.1"/>
    </source>
</evidence>
<proteinExistence type="inferred from homology"/>
<dbReference type="InterPro" id="IPR036185">
    <property type="entry name" value="DNA_heli_DnaB-like_N_sf"/>
</dbReference>
<dbReference type="PANTHER" id="PTHR30153">
    <property type="entry name" value="REPLICATIVE DNA HELICASE DNAB"/>
    <property type="match status" value="1"/>
</dbReference>
<name>A0A9D9E7P1_9SPIR</name>
<dbReference type="GO" id="GO:0016787">
    <property type="term" value="F:hydrolase activity"/>
    <property type="evidence" value="ECO:0007669"/>
    <property type="project" value="UniProtKB-KW"/>
</dbReference>
<dbReference type="InterPro" id="IPR007694">
    <property type="entry name" value="DNA_helicase_DnaB-like_C"/>
</dbReference>